<evidence type="ECO:0000256" key="1">
    <source>
        <dbReference type="SAM" id="MobiDB-lite"/>
    </source>
</evidence>
<name>A0A1V4K6U4_PATFA</name>
<feature type="region of interest" description="Disordered" evidence="1">
    <location>
        <begin position="14"/>
        <end position="66"/>
    </location>
</feature>
<sequence length="66" mass="6577">MPPFPRLWAVRVARPGPSPALPGSAQPTSRSAGSTCGRRFQLSSCSSATAGTAGPATLAPAGLRKG</sequence>
<reference evidence="2 3" key="1">
    <citation type="submission" date="2016-02" db="EMBL/GenBank/DDBJ databases">
        <title>Band-tailed pigeon sequencing and assembly.</title>
        <authorList>
            <person name="Soares A.E."/>
            <person name="Novak B.J."/>
            <person name="Rice E.S."/>
            <person name="O'Connell B."/>
            <person name="Chang D."/>
            <person name="Weber S."/>
            <person name="Shapiro B."/>
        </authorList>
    </citation>
    <scope>NUCLEOTIDE SEQUENCE [LARGE SCALE GENOMIC DNA]</scope>
    <source>
        <strain evidence="2">BTP2013</strain>
        <tissue evidence="2">Blood</tissue>
    </source>
</reference>
<comment type="caution">
    <text evidence="2">The sequence shown here is derived from an EMBL/GenBank/DDBJ whole genome shotgun (WGS) entry which is preliminary data.</text>
</comment>
<evidence type="ECO:0000313" key="3">
    <source>
        <dbReference type="Proteomes" id="UP000190648"/>
    </source>
</evidence>
<dbReference type="Proteomes" id="UP000190648">
    <property type="component" value="Unassembled WGS sequence"/>
</dbReference>
<organism evidence="2 3">
    <name type="scientific">Patagioenas fasciata monilis</name>
    <dbReference type="NCBI Taxonomy" id="372326"/>
    <lineage>
        <taxon>Eukaryota</taxon>
        <taxon>Metazoa</taxon>
        <taxon>Chordata</taxon>
        <taxon>Craniata</taxon>
        <taxon>Vertebrata</taxon>
        <taxon>Euteleostomi</taxon>
        <taxon>Archelosauria</taxon>
        <taxon>Archosauria</taxon>
        <taxon>Dinosauria</taxon>
        <taxon>Saurischia</taxon>
        <taxon>Theropoda</taxon>
        <taxon>Coelurosauria</taxon>
        <taxon>Aves</taxon>
        <taxon>Neognathae</taxon>
        <taxon>Neoaves</taxon>
        <taxon>Columbimorphae</taxon>
        <taxon>Columbiformes</taxon>
        <taxon>Columbidae</taxon>
        <taxon>Patagioenas</taxon>
    </lineage>
</organism>
<evidence type="ECO:0000313" key="2">
    <source>
        <dbReference type="EMBL" id="OPJ80158.1"/>
    </source>
</evidence>
<proteinExistence type="predicted"/>
<gene>
    <name evidence="2" type="ORF">AV530_002543</name>
</gene>
<keyword evidence="3" id="KW-1185">Reference proteome</keyword>
<feature type="compositionally biased region" description="Polar residues" evidence="1">
    <location>
        <begin position="25"/>
        <end position="34"/>
    </location>
</feature>
<protein>
    <submittedName>
        <fullName evidence="2">Uncharacterized protein</fullName>
    </submittedName>
</protein>
<feature type="compositionally biased region" description="Low complexity" evidence="1">
    <location>
        <begin position="48"/>
        <end position="66"/>
    </location>
</feature>
<accession>A0A1V4K6U4</accession>
<dbReference type="EMBL" id="LSYS01004331">
    <property type="protein sequence ID" value="OPJ80158.1"/>
    <property type="molecule type" value="Genomic_DNA"/>
</dbReference>
<dbReference type="AlphaFoldDB" id="A0A1V4K6U4"/>